<keyword evidence="2" id="KW-0040">ANK repeat</keyword>
<sequence length="707" mass="83973">METIANQFRNYNWEIIKKYIKTNTIDWDYIIDQINGPLHYLAYHNQNKLIKTVPRNIMLEIIKQPNLEGDTVAHIASKLKNFKLLKYLFGVDMNIIYLSNLLGYRVLHYIVDDIEIIKHILINYSIYDHLINYNYSLIDYYILNNNTGMVLFLLNNLELNECTNKSIFTVIQSKYDLGTKINLLNHFINFGIDVDQINNNYISTLSVCVQQNNYYLVKYLLEHNAKINYSGADNNYNPLIMSILSGNSRIVKLLLYYGASINIRDKNFKSACHHVMYNNTLFSAKLIKYFIINTQNINFPDKYGNSILNLILQLDNWKLFIDVLSTKKLDIYLPNKINIKPIDHVHKSDFKLFINMVYKSYLFQLVHNNNNWIDTIDNTISQNLKIDNFKDEYQKIIIDKIINGQSYPIKHKSRNIIKLIVTPNVNITHFTAYTYNYICYLSFLLEKYKQLCIPFGSQSKNKLKQEIKNYNKNIGTILNDYINHSPILINHIIIWQNPINYFISPYLILGIKRAIKSNNYKFIIIKLTLINPRFNHANILILDIEKNNLERFDPYGNVPYFKSEDIDNFIIDKILKYLPNIKYLSPKKITKTISFQIYSDEMNELNYVEKDPMGFCMAWCIWYIETRINNESIKPNKLIKQMEYLINKYNYKFKDYVRNYSNYLDTEKNSILSNGGIPKQYWYTKTIPQNIYKSYLEYINKLYIQYS</sequence>
<dbReference type="PROSITE" id="PS50297">
    <property type="entry name" value="ANK_REP_REGION"/>
    <property type="match status" value="1"/>
</dbReference>
<dbReference type="Gene3D" id="1.25.40.20">
    <property type="entry name" value="Ankyrin repeat-containing domain"/>
    <property type="match status" value="2"/>
</dbReference>
<dbReference type="InterPro" id="IPR036770">
    <property type="entry name" value="Ankyrin_rpt-contain_sf"/>
</dbReference>
<evidence type="ECO:0000256" key="1">
    <source>
        <dbReference type="ARBA" id="ARBA00022737"/>
    </source>
</evidence>
<dbReference type="Pfam" id="PF12796">
    <property type="entry name" value="Ank_2"/>
    <property type="match status" value="1"/>
</dbReference>
<accession>A0A2K9V8N1</accession>
<dbReference type="SMART" id="SM00248">
    <property type="entry name" value="ANK"/>
    <property type="match status" value="5"/>
</dbReference>
<proteinExistence type="predicted"/>
<organism evidence="3">
    <name type="scientific">Bandra megavirus</name>
    <dbReference type="NCBI Taxonomy" id="2071566"/>
    <lineage>
        <taxon>Viruses</taxon>
        <taxon>Varidnaviria</taxon>
        <taxon>Bamfordvirae</taxon>
        <taxon>Nucleocytoviricota</taxon>
        <taxon>Megaviricetes</taxon>
        <taxon>Imitervirales</taxon>
        <taxon>Mimiviridae</taxon>
        <taxon>Megamimivirinae</taxon>
        <taxon>Megavirus</taxon>
    </lineage>
</organism>
<evidence type="ECO:0000313" key="3">
    <source>
        <dbReference type="EMBL" id="AUV58534.1"/>
    </source>
</evidence>
<protein>
    <submittedName>
        <fullName evidence="3">Ankyrin repeat protein</fullName>
    </submittedName>
</protein>
<dbReference type="PANTHER" id="PTHR24198">
    <property type="entry name" value="ANKYRIN REPEAT AND PROTEIN KINASE DOMAIN-CONTAINING PROTEIN"/>
    <property type="match status" value="1"/>
</dbReference>
<name>A0A2K9V8N1_9VIRU</name>
<dbReference type="SUPFAM" id="SSF48403">
    <property type="entry name" value="Ankyrin repeat"/>
    <property type="match status" value="1"/>
</dbReference>
<dbReference type="EMBL" id="MG779346">
    <property type="protein sequence ID" value="AUV58534.1"/>
    <property type="molecule type" value="Genomic_DNA"/>
</dbReference>
<keyword evidence="1" id="KW-0677">Repeat</keyword>
<reference evidence="3" key="1">
    <citation type="submission" date="2018-01" db="EMBL/GenBank/DDBJ databases">
        <title>Draft genome sequence of Bandra megavirus.</title>
        <authorList>
            <person name="Chatterjee A."/>
            <person name="Yadav R."/>
            <person name="Kondabagil K."/>
        </authorList>
    </citation>
    <scope>NUCLEOTIDE SEQUENCE</scope>
    <source>
        <strain evidence="3">KK-1</strain>
    </source>
</reference>
<dbReference type="PANTHER" id="PTHR24198:SF165">
    <property type="entry name" value="ANKYRIN REPEAT-CONTAINING PROTEIN-RELATED"/>
    <property type="match status" value="1"/>
</dbReference>
<evidence type="ECO:0000256" key="2">
    <source>
        <dbReference type="ARBA" id="ARBA00023043"/>
    </source>
</evidence>
<dbReference type="InterPro" id="IPR002110">
    <property type="entry name" value="Ankyrin_rpt"/>
</dbReference>
<dbReference type="PROSITE" id="PS50088">
    <property type="entry name" value="ANK_REPEAT"/>
    <property type="match status" value="1"/>
</dbReference>